<reference evidence="2 3" key="1">
    <citation type="submission" date="2011-08" db="EMBL/GenBank/DDBJ databases">
        <authorList>
            <person name="Weinstock G."/>
            <person name="Sodergren E."/>
            <person name="Clifton S."/>
            <person name="Fulton L."/>
            <person name="Fulton B."/>
            <person name="Courtney L."/>
            <person name="Fronick C."/>
            <person name="Harrison M."/>
            <person name="Strong C."/>
            <person name="Farmer C."/>
            <person name="Delahaunty K."/>
            <person name="Markovic C."/>
            <person name="Hall O."/>
            <person name="Minx P."/>
            <person name="Tomlinson C."/>
            <person name="Mitreva M."/>
            <person name="Hou S."/>
            <person name="Chen J."/>
            <person name="Wollam A."/>
            <person name="Pepin K.H."/>
            <person name="Johnson M."/>
            <person name="Bhonagiri V."/>
            <person name="Zhang X."/>
            <person name="Suruliraj S."/>
            <person name="Warren W."/>
            <person name="Chinwalla A."/>
            <person name="Mardis E.R."/>
            <person name="Wilson R.K."/>
        </authorList>
    </citation>
    <scope>NUCLEOTIDE SEQUENCE [LARGE SCALE GENOMIC DNA]</scope>
    <source>
        <strain evidence="2 3">DSM 18206</strain>
    </source>
</reference>
<keyword evidence="1" id="KW-0812">Transmembrane</keyword>
<sequence length="40" mass="4490">MLFLGTFLFLVCFLVSVFICIFAIGKQQMKGHSYATSKEA</sequence>
<gene>
    <name evidence="2" type="ORF">HMPREF0673_02697</name>
</gene>
<dbReference type="EMBL" id="AFZZ01000238">
    <property type="protein sequence ID" value="EHJ36594.1"/>
    <property type="molecule type" value="Genomic_DNA"/>
</dbReference>
<evidence type="ECO:0000313" key="3">
    <source>
        <dbReference type="Proteomes" id="UP000004407"/>
    </source>
</evidence>
<organism evidence="2 3">
    <name type="scientific">Leyella stercorea DSM 18206</name>
    <dbReference type="NCBI Taxonomy" id="1002367"/>
    <lineage>
        <taxon>Bacteria</taxon>
        <taxon>Pseudomonadati</taxon>
        <taxon>Bacteroidota</taxon>
        <taxon>Bacteroidia</taxon>
        <taxon>Bacteroidales</taxon>
        <taxon>Prevotellaceae</taxon>
        <taxon>Leyella</taxon>
    </lineage>
</organism>
<keyword evidence="1" id="KW-0472">Membrane</keyword>
<accession>G6B1C6</accession>
<name>G6B1C6_9BACT</name>
<feature type="transmembrane region" description="Helical" evidence="1">
    <location>
        <begin position="6"/>
        <end position="24"/>
    </location>
</feature>
<proteinExistence type="predicted"/>
<protein>
    <submittedName>
        <fullName evidence="2">Uncharacterized protein</fullName>
    </submittedName>
</protein>
<evidence type="ECO:0000313" key="2">
    <source>
        <dbReference type="EMBL" id="EHJ36594.1"/>
    </source>
</evidence>
<dbReference type="AlphaFoldDB" id="G6B1C6"/>
<dbReference type="Proteomes" id="UP000004407">
    <property type="component" value="Unassembled WGS sequence"/>
</dbReference>
<comment type="caution">
    <text evidence="2">The sequence shown here is derived from an EMBL/GenBank/DDBJ whole genome shotgun (WGS) entry which is preliminary data.</text>
</comment>
<dbReference type="HOGENOM" id="CLU_3294529_0_0_10"/>
<keyword evidence="1" id="KW-1133">Transmembrane helix</keyword>
<evidence type="ECO:0000256" key="1">
    <source>
        <dbReference type="SAM" id="Phobius"/>
    </source>
</evidence>